<dbReference type="AlphaFoldDB" id="A0A835W6P0"/>
<feature type="compositionally biased region" description="Basic and acidic residues" evidence="1">
    <location>
        <begin position="1"/>
        <end position="17"/>
    </location>
</feature>
<dbReference type="Proteomes" id="UP000613740">
    <property type="component" value="Unassembled WGS sequence"/>
</dbReference>
<evidence type="ECO:0000313" key="2">
    <source>
        <dbReference type="EMBL" id="KAG2437606.1"/>
    </source>
</evidence>
<evidence type="ECO:0000313" key="3">
    <source>
        <dbReference type="Proteomes" id="UP000613740"/>
    </source>
</evidence>
<reference evidence="2" key="1">
    <citation type="journal article" date="2020" name="bioRxiv">
        <title>Comparative genomics of Chlamydomonas.</title>
        <authorList>
            <person name="Craig R.J."/>
            <person name="Hasan A.R."/>
            <person name="Ness R.W."/>
            <person name="Keightley P.D."/>
        </authorList>
    </citation>
    <scope>NUCLEOTIDE SEQUENCE</scope>
    <source>
        <strain evidence="2">CCAP 11/173</strain>
    </source>
</reference>
<evidence type="ECO:0000256" key="1">
    <source>
        <dbReference type="SAM" id="MobiDB-lite"/>
    </source>
</evidence>
<accession>A0A835W6P0</accession>
<gene>
    <name evidence="2" type="ORF">HYH02_011246</name>
</gene>
<name>A0A835W6P0_9CHLO</name>
<sequence length="101" mass="10933">MFGGKDKGAKKAEETPKPAEPAAPVPHVSSAPDPYATDPVLSQMPRPSSVFEFGPMVQVGSDYMRGVCTGDNPDAIQACTWTIEEAQGKPKEKKHVFRVEF</sequence>
<proteinExistence type="predicted"/>
<feature type="region of interest" description="Disordered" evidence="1">
    <location>
        <begin position="1"/>
        <end position="47"/>
    </location>
</feature>
<comment type="caution">
    <text evidence="2">The sequence shown here is derived from an EMBL/GenBank/DDBJ whole genome shotgun (WGS) entry which is preliminary data.</text>
</comment>
<organism evidence="2 3">
    <name type="scientific">Chlamydomonas schloesseri</name>
    <dbReference type="NCBI Taxonomy" id="2026947"/>
    <lineage>
        <taxon>Eukaryota</taxon>
        <taxon>Viridiplantae</taxon>
        <taxon>Chlorophyta</taxon>
        <taxon>core chlorophytes</taxon>
        <taxon>Chlorophyceae</taxon>
        <taxon>CS clade</taxon>
        <taxon>Chlamydomonadales</taxon>
        <taxon>Chlamydomonadaceae</taxon>
        <taxon>Chlamydomonas</taxon>
    </lineage>
</organism>
<dbReference type="OrthoDB" id="533300at2759"/>
<protein>
    <submittedName>
        <fullName evidence="2">Uncharacterized protein</fullName>
    </submittedName>
</protein>
<keyword evidence="3" id="KW-1185">Reference proteome</keyword>
<dbReference type="EMBL" id="JAEHOD010000046">
    <property type="protein sequence ID" value="KAG2437606.1"/>
    <property type="molecule type" value="Genomic_DNA"/>
</dbReference>